<dbReference type="PANTHER" id="PTHR12993">
    <property type="entry name" value="N-ACETYLGLUCOSAMINYL-PHOSPHATIDYLINOSITOL DE-N-ACETYLASE-RELATED"/>
    <property type="match status" value="1"/>
</dbReference>
<name>A0A455T8T0_9CHLR</name>
<organism evidence="1">
    <name type="scientific">Thermogemmatispora argillosa</name>
    <dbReference type="NCBI Taxonomy" id="2045280"/>
    <lineage>
        <taxon>Bacteria</taxon>
        <taxon>Bacillati</taxon>
        <taxon>Chloroflexota</taxon>
        <taxon>Ktedonobacteria</taxon>
        <taxon>Thermogemmatisporales</taxon>
        <taxon>Thermogemmatisporaceae</taxon>
        <taxon>Thermogemmatispora</taxon>
    </lineage>
</organism>
<dbReference type="SUPFAM" id="SSF102588">
    <property type="entry name" value="LmbE-like"/>
    <property type="match status" value="1"/>
</dbReference>
<sequence length="242" mass="27355">MMTKAADPGTLLVVSAHAADFVWRAGGAIALYAERSWRVRVLCLSFGERGESARLWQEGKTLDEIKAIRRTEAERAAAVLGAEIRFFDAGDYPLDVTPELRDALVQEFRQYRPDIILTHSLQDPYNTDHPRATQLVLESRILAQAHGYPSPYPVIGAPQVFLYEPHQPEQCGFRIDLLLDITPVFEKKRQAMECMAAQEHLWAYYTDVAKRRGVQAGRNSGQRVVYAEAYQRVYPTVGGEFV</sequence>
<gene>
    <name evidence="1" type="ORF">KTA_40500</name>
</gene>
<accession>A0A455T8T0</accession>
<protein>
    <submittedName>
        <fullName evidence="1">GlcNAc-PI de-N-acetylase</fullName>
    </submittedName>
</protein>
<dbReference type="InterPro" id="IPR024078">
    <property type="entry name" value="LmbE-like_dom_sf"/>
</dbReference>
<dbReference type="InterPro" id="IPR003737">
    <property type="entry name" value="GlcNAc_PI_deacetylase-related"/>
</dbReference>
<dbReference type="EMBL" id="AP019377">
    <property type="protein sequence ID" value="BBH95851.1"/>
    <property type="molecule type" value="Genomic_DNA"/>
</dbReference>
<dbReference type="PANTHER" id="PTHR12993:SF29">
    <property type="entry name" value="BLR3841 PROTEIN"/>
    <property type="match status" value="1"/>
</dbReference>
<dbReference type="AlphaFoldDB" id="A0A455T8T0"/>
<proteinExistence type="predicted"/>
<evidence type="ECO:0000313" key="1">
    <source>
        <dbReference type="EMBL" id="BBH95851.1"/>
    </source>
</evidence>
<reference evidence="1" key="1">
    <citation type="submission" date="2018-12" db="EMBL/GenBank/DDBJ databases">
        <title>Novel natural products biosynthetic potential of the class Ktedonobacteria.</title>
        <authorList>
            <person name="Zheng Y."/>
            <person name="Saitou A."/>
            <person name="Wang C.M."/>
            <person name="Toyoda A."/>
            <person name="Minakuchi Y."/>
            <person name="Sekiguchi Y."/>
            <person name="Ueda K."/>
            <person name="Takano H."/>
            <person name="Sakai Y."/>
            <person name="Yokota A."/>
            <person name="Yabe S."/>
        </authorList>
    </citation>
    <scope>NUCLEOTIDE SEQUENCE</scope>
    <source>
        <strain evidence="1">A3-2</strain>
    </source>
</reference>
<dbReference type="GO" id="GO:0016811">
    <property type="term" value="F:hydrolase activity, acting on carbon-nitrogen (but not peptide) bonds, in linear amides"/>
    <property type="evidence" value="ECO:0007669"/>
    <property type="project" value="TreeGrafter"/>
</dbReference>
<dbReference type="Pfam" id="PF02585">
    <property type="entry name" value="PIG-L"/>
    <property type="match status" value="1"/>
</dbReference>
<dbReference type="Gene3D" id="3.40.50.10320">
    <property type="entry name" value="LmbE-like"/>
    <property type="match status" value="1"/>
</dbReference>